<comment type="caution">
    <text evidence="1">The sequence shown here is derived from an EMBL/GenBank/DDBJ whole genome shotgun (WGS) entry which is preliminary data.</text>
</comment>
<dbReference type="InterPro" id="IPR012337">
    <property type="entry name" value="RNaseH-like_sf"/>
</dbReference>
<organism evidence="1">
    <name type="scientific">Desulfobacca acetoxidans</name>
    <dbReference type="NCBI Taxonomy" id="60893"/>
    <lineage>
        <taxon>Bacteria</taxon>
        <taxon>Pseudomonadati</taxon>
        <taxon>Thermodesulfobacteriota</taxon>
        <taxon>Desulfobaccia</taxon>
        <taxon>Desulfobaccales</taxon>
        <taxon>Desulfobaccaceae</taxon>
        <taxon>Desulfobacca</taxon>
    </lineage>
</organism>
<gene>
    <name evidence="1" type="ORF">ENV62_00065</name>
</gene>
<dbReference type="AlphaFoldDB" id="A0A7C3SIV8"/>
<accession>A0A7C3SIV8</accession>
<reference evidence="1" key="1">
    <citation type="journal article" date="2020" name="mSystems">
        <title>Genome- and Community-Level Interaction Insights into Carbon Utilization and Element Cycling Functions of Hydrothermarchaeota in Hydrothermal Sediment.</title>
        <authorList>
            <person name="Zhou Z."/>
            <person name="Liu Y."/>
            <person name="Xu W."/>
            <person name="Pan J."/>
            <person name="Luo Z.H."/>
            <person name="Li M."/>
        </authorList>
    </citation>
    <scope>NUCLEOTIDE SEQUENCE [LARGE SCALE GENOMIC DNA]</scope>
    <source>
        <strain evidence="1">SpSt-776</strain>
    </source>
</reference>
<evidence type="ECO:0000313" key="1">
    <source>
        <dbReference type="EMBL" id="HGB13627.1"/>
    </source>
</evidence>
<sequence length="143" mass="16499">MASFTTDLTPVSAAVVKKDLGRWAIEVFFKESKQRLGLGQEQGRSFAAQVYSFTQAFFRCRLLAYQLEQNEQFRTTGEMFRHLEDETGKLTYLERLWEYLTTFLNTVLNTLAQFCDPGPQVRAYLNSISTTFNHFSPMQGRAT</sequence>
<protein>
    <recommendedName>
        <fullName evidence="2">Transposase IS4-like domain-containing protein</fullName>
    </recommendedName>
</protein>
<dbReference type="EMBL" id="DTHB01000002">
    <property type="protein sequence ID" value="HGB13627.1"/>
    <property type="molecule type" value="Genomic_DNA"/>
</dbReference>
<dbReference type="SUPFAM" id="SSF53098">
    <property type="entry name" value="Ribonuclease H-like"/>
    <property type="match status" value="1"/>
</dbReference>
<evidence type="ECO:0008006" key="2">
    <source>
        <dbReference type="Google" id="ProtNLM"/>
    </source>
</evidence>
<proteinExistence type="predicted"/>
<name>A0A7C3SIV8_9BACT</name>